<sequence length="37" mass="4182">MLQNMLQTLDHRGNCVNGMKWKAAASKYSTSQHNTTD</sequence>
<reference evidence="1" key="1">
    <citation type="submission" date="2014-09" db="EMBL/GenBank/DDBJ databases">
        <authorList>
            <person name="Magalhaes I.L.F."/>
            <person name="Oliveira U."/>
            <person name="Santos F.R."/>
            <person name="Vidigal T.H.D.A."/>
            <person name="Brescovit A.D."/>
            <person name="Santos A.J."/>
        </authorList>
    </citation>
    <scope>NUCLEOTIDE SEQUENCE</scope>
    <source>
        <tissue evidence="1">Shoot tissue taken approximately 20 cm above the soil surface</tissue>
    </source>
</reference>
<organism evidence="1">
    <name type="scientific">Arundo donax</name>
    <name type="common">Giant reed</name>
    <name type="synonym">Donax arundinaceus</name>
    <dbReference type="NCBI Taxonomy" id="35708"/>
    <lineage>
        <taxon>Eukaryota</taxon>
        <taxon>Viridiplantae</taxon>
        <taxon>Streptophyta</taxon>
        <taxon>Embryophyta</taxon>
        <taxon>Tracheophyta</taxon>
        <taxon>Spermatophyta</taxon>
        <taxon>Magnoliopsida</taxon>
        <taxon>Liliopsida</taxon>
        <taxon>Poales</taxon>
        <taxon>Poaceae</taxon>
        <taxon>PACMAD clade</taxon>
        <taxon>Arundinoideae</taxon>
        <taxon>Arundineae</taxon>
        <taxon>Arundo</taxon>
    </lineage>
</organism>
<proteinExistence type="predicted"/>
<dbReference type="EMBL" id="GBRH01227612">
    <property type="protein sequence ID" value="JAD70283.1"/>
    <property type="molecule type" value="Transcribed_RNA"/>
</dbReference>
<name>A0A0A9C744_ARUDO</name>
<evidence type="ECO:0000313" key="1">
    <source>
        <dbReference type="EMBL" id="JAD70283.1"/>
    </source>
</evidence>
<dbReference type="AlphaFoldDB" id="A0A0A9C744"/>
<protein>
    <submittedName>
        <fullName evidence="1">Uncharacterized protein</fullName>
    </submittedName>
</protein>
<reference evidence="1" key="2">
    <citation type="journal article" date="2015" name="Data Brief">
        <title>Shoot transcriptome of the giant reed, Arundo donax.</title>
        <authorList>
            <person name="Barrero R.A."/>
            <person name="Guerrero F.D."/>
            <person name="Moolhuijzen P."/>
            <person name="Goolsby J.A."/>
            <person name="Tidwell J."/>
            <person name="Bellgard S.E."/>
            <person name="Bellgard M.I."/>
        </authorList>
    </citation>
    <scope>NUCLEOTIDE SEQUENCE</scope>
    <source>
        <tissue evidence="1">Shoot tissue taken approximately 20 cm above the soil surface</tissue>
    </source>
</reference>
<accession>A0A0A9C744</accession>